<evidence type="ECO:0000256" key="6">
    <source>
        <dbReference type="ARBA" id="ARBA00022989"/>
    </source>
</evidence>
<dbReference type="InterPro" id="IPR005791">
    <property type="entry name" value="SecD"/>
</dbReference>
<dbReference type="PANTHER" id="PTHR30081:SF1">
    <property type="entry name" value="PROTEIN TRANSLOCASE SUBUNIT SECD"/>
    <property type="match status" value="1"/>
</dbReference>
<dbReference type="HAMAP" id="MF_01463_B">
    <property type="entry name" value="SecD_B"/>
    <property type="match status" value="1"/>
</dbReference>
<evidence type="ECO:0000256" key="3">
    <source>
        <dbReference type="ARBA" id="ARBA00022475"/>
    </source>
</evidence>
<comment type="function">
    <text evidence="9">Part of the Sec protein translocase complex. Interacts with the SecYEG preprotein conducting channel. SecDF uses the proton motive force (PMF) to complete protein translocation after the ATP-dependent function of SecA.</text>
</comment>
<dbReference type="PANTHER" id="PTHR30081">
    <property type="entry name" value="PROTEIN-EXPORT MEMBRANE PROTEIN SEC"/>
    <property type="match status" value="1"/>
</dbReference>
<dbReference type="SUPFAM" id="SSF82866">
    <property type="entry name" value="Multidrug efflux transporter AcrB transmembrane domain"/>
    <property type="match status" value="1"/>
</dbReference>
<feature type="transmembrane region" description="Helical" evidence="9">
    <location>
        <begin position="425"/>
        <end position="446"/>
    </location>
</feature>
<evidence type="ECO:0000259" key="10">
    <source>
        <dbReference type="Pfam" id="PF02355"/>
    </source>
</evidence>
<comment type="subunit">
    <text evidence="9">Forms a complex with SecF. Part of the essential Sec protein translocation apparatus which comprises SecA, SecYEG and auxiliary proteins SecDF-YajC and YidC.</text>
</comment>
<reference evidence="13" key="1">
    <citation type="submission" date="2022-04" db="EMBL/GenBank/DDBJ databases">
        <title>Roseibium sp. CAU 1639 isolated from mud.</title>
        <authorList>
            <person name="Kim W."/>
        </authorList>
    </citation>
    <scope>NUCLEOTIDE SEQUENCE</scope>
    <source>
        <strain evidence="13">CAU 1639</strain>
    </source>
</reference>
<dbReference type="NCBIfam" id="TIGR01129">
    <property type="entry name" value="secD"/>
    <property type="match status" value="1"/>
</dbReference>
<evidence type="ECO:0000256" key="7">
    <source>
        <dbReference type="ARBA" id="ARBA00023010"/>
    </source>
</evidence>
<feature type="transmembrane region" description="Helical" evidence="9">
    <location>
        <begin position="377"/>
        <end position="394"/>
    </location>
</feature>
<dbReference type="Gene3D" id="3.30.1360.200">
    <property type="match status" value="1"/>
</dbReference>
<keyword evidence="6 9" id="KW-1133">Transmembrane helix</keyword>
<feature type="transmembrane region" description="Helical" evidence="9">
    <location>
        <begin position="503"/>
        <end position="526"/>
    </location>
</feature>
<proteinExistence type="inferred from homology"/>
<dbReference type="InterPro" id="IPR054384">
    <property type="entry name" value="SecDF_P1_head"/>
</dbReference>
<dbReference type="InterPro" id="IPR022813">
    <property type="entry name" value="SecD/SecF_arch_bac"/>
</dbReference>
<evidence type="ECO:0000256" key="8">
    <source>
        <dbReference type="ARBA" id="ARBA00023136"/>
    </source>
</evidence>
<sequence>MLYFARWKIALILIVVVAGIVTTLPNFFTAKQLQSWPDFLPKSQMVLGLDLRGGAYLLYEIDKKDYVQKRMKQLEGEIRTALREDPRIGYTGLGVQGESAQVRIRDLTRLDEARERLQPLVNPLVTNLFGGQPVNEFEITSTDDGLFRFSYTEQGLQDRMTNIVQQSIEVIRRRVDELGTTEPSIQRQGSDRILVEAPGEDDPERLKDVIGTTAQLTFHMVDTSMSGEQAMQNRPPPGTVVLMSVDDPPFPYLLEEAPLLGGDDLVDAQVSFDQRSNEPVVNFRFNQSGARKFALITQQNVNRPFAIVLDDEVISAPVIREPITGGSGQISGNFTVDSANDLAVLLRAGALPAKLTVIEERSIGPGLGADSIESGKLASIIGGVAVIVFMILAYGRFGVIADLALLANIFLIFGALTFLQATLTLPGIAGIVLTIGMAVDANVLIFERIREEARAGRSAISAVDAGYSRALGTILDANITTLIAAVILFQLGSGPVRGFAVTLAIGIFTTVFSAFTFSRLLVALWIRRRRPSQLPI</sequence>
<evidence type="ECO:0000256" key="4">
    <source>
        <dbReference type="ARBA" id="ARBA00022692"/>
    </source>
</evidence>
<keyword evidence="2 9" id="KW-0813">Transport</keyword>
<evidence type="ECO:0000256" key="9">
    <source>
        <dbReference type="HAMAP-Rule" id="MF_01463"/>
    </source>
</evidence>
<evidence type="ECO:0000313" key="14">
    <source>
        <dbReference type="Proteomes" id="UP001431221"/>
    </source>
</evidence>
<comment type="similarity">
    <text evidence="9">Belongs to the SecD/SecF family. SecD subfamily.</text>
</comment>
<accession>A0ABT0GPZ3</accession>
<keyword evidence="7 9" id="KW-0811">Translocation</keyword>
<feature type="domain" description="Protein export membrane protein SecD/SecF C-terminal" evidence="10">
    <location>
        <begin position="354"/>
        <end position="525"/>
    </location>
</feature>
<feature type="domain" description="SecDF P1 head subdomain" evidence="12">
    <location>
        <begin position="246"/>
        <end position="353"/>
    </location>
</feature>
<evidence type="ECO:0000259" key="11">
    <source>
        <dbReference type="Pfam" id="PF21760"/>
    </source>
</evidence>
<name>A0ABT0GPZ3_9HYPH</name>
<dbReference type="Pfam" id="PF21760">
    <property type="entry name" value="SecD_1st"/>
    <property type="match status" value="1"/>
</dbReference>
<comment type="caution">
    <text evidence="9">Lacks conserved residue(s) required for the propagation of feature annotation.</text>
</comment>
<keyword evidence="5 9" id="KW-0653">Protein transport</keyword>
<keyword evidence="8 9" id="KW-0472">Membrane</keyword>
<keyword evidence="14" id="KW-1185">Reference proteome</keyword>
<keyword evidence="3 9" id="KW-1003">Cell membrane</keyword>
<dbReference type="Proteomes" id="UP001431221">
    <property type="component" value="Unassembled WGS sequence"/>
</dbReference>
<evidence type="ECO:0000256" key="1">
    <source>
        <dbReference type="ARBA" id="ARBA00004651"/>
    </source>
</evidence>
<protein>
    <recommendedName>
        <fullName evidence="9">Protein translocase subunit SecD</fullName>
    </recommendedName>
</protein>
<comment type="subcellular location">
    <subcellularLocation>
        <location evidence="1 9">Cell membrane</location>
        <topology evidence="1 9">Multi-pass membrane protein</topology>
    </subcellularLocation>
</comment>
<organism evidence="13 14">
    <name type="scientific">Roseibium sediminicola</name>
    <dbReference type="NCBI Taxonomy" id="2933272"/>
    <lineage>
        <taxon>Bacteria</taxon>
        <taxon>Pseudomonadati</taxon>
        <taxon>Pseudomonadota</taxon>
        <taxon>Alphaproteobacteria</taxon>
        <taxon>Hyphomicrobiales</taxon>
        <taxon>Stappiaceae</taxon>
        <taxon>Roseibium</taxon>
    </lineage>
</organism>
<dbReference type="Gene3D" id="1.20.1640.10">
    <property type="entry name" value="Multidrug efflux transporter AcrB transmembrane domain"/>
    <property type="match status" value="1"/>
</dbReference>
<dbReference type="NCBIfam" id="TIGR00916">
    <property type="entry name" value="2A0604s01"/>
    <property type="match status" value="1"/>
</dbReference>
<dbReference type="Gene3D" id="3.30.70.3400">
    <property type="match status" value="1"/>
</dbReference>
<dbReference type="InterPro" id="IPR048631">
    <property type="entry name" value="SecD_1st"/>
</dbReference>
<gene>
    <name evidence="9 13" type="primary">secD</name>
    <name evidence="13" type="ORF">M0H32_04950</name>
</gene>
<comment type="caution">
    <text evidence="13">The sequence shown here is derived from an EMBL/GenBank/DDBJ whole genome shotgun (WGS) entry which is preliminary data.</text>
</comment>
<dbReference type="InterPro" id="IPR048634">
    <property type="entry name" value="SecD_SecF_C"/>
</dbReference>
<evidence type="ECO:0000256" key="2">
    <source>
        <dbReference type="ARBA" id="ARBA00022448"/>
    </source>
</evidence>
<dbReference type="InterPro" id="IPR055344">
    <property type="entry name" value="SecD_SecF_C_bact"/>
</dbReference>
<evidence type="ECO:0000259" key="12">
    <source>
        <dbReference type="Pfam" id="PF22599"/>
    </source>
</evidence>
<evidence type="ECO:0000313" key="13">
    <source>
        <dbReference type="EMBL" id="MCK7611499.1"/>
    </source>
</evidence>
<feature type="domain" description="Protein translocase subunit SecDF P1" evidence="11">
    <location>
        <begin position="164"/>
        <end position="222"/>
    </location>
</feature>
<evidence type="ECO:0000256" key="5">
    <source>
        <dbReference type="ARBA" id="ARBA00022927"/>
    </source>
</evidence>
<dbReference type="EMBL" id="JALNMJ010000002">
    <property type="protein sequence ID" value="MCK7611499.1"/>
    <property type="molecule type" value="Genomic_DNA"/>
</dbReference>
<dbReference type="RefSeq" id="WP_248151468.1">
    <property type="nucleotide sequence ID" value="NZ_JALNMJ010000002.1"/>
</dbReference>
<dbReference type="Pfam" id="PF02355">
    <property type="entry name" value="SecD_SecF_C"/>
    <property type="match status" value="1"/>
</dbReference>
<feature type="transmembrane region" description="Helical" evidence="9">
    <location>
        <begin position="399"/>
        <end position="419"/>
    </location>
</feature>
<keyword evidence="4 9" id="KW-0812">Transmembrane</keyword>
<feature type="transmembrane region" description="Helical" evidence="9">
    <location>
        <begin position="467"/>
        <end position="491"/>
    </location>
</feature>
<dbReference type="Pfam" id="PF22599">
    <property type="entry name" value="SecDF_P1_head"/>
    <property type="match status" value="1"/>
</dbReference>